<sequence length="1070" mass="117944">MIYTSEHTLDIPSVDLLTLLFEHEFSRAQENTVLHAEARDPSKGITKAQAREITKQFAYFFRHEYGIGKNGPGSDVVMVVSSGQSALPCLFYGVIAAEGIYSAGSPMNTVSDLARQLKDGPGKVIVCSKDAVESTVEAAAQAGLSKRHVLVLESSPEIRLYSVDGTVACDFRHRLNWRVITDAKELEHSKICILYSSGTTGLPKGVLVSHQNMVAENFLMVSLERRYWDEQPAWKRRTLAHLPAAHIAGVVNYFGAQLLNDATTYWMPKFDFGEFVKHINDLSINTFFTVPPIYLAIAKHPAVKEQFFQTKQATVGAAPVSAELRTEANKKMPNLVIGQVWGLSETTGAATSTDLNSEEQAGSLGKLLPNVSIRLVDEEGNDVPVGQPGEALIKGPIVTKGYHKNQEANDKTFTADGWLRTGDIVHIDSNNLYYIVDRKKEMIKYKGLQVAPAELEGILEAHPAVGDAGVIGVAFNNTEAPKAFVVLTPASKGHVSEQELMDYVHSKVADYKKLRAGLVFVDAVPRSPSGKILRKQLRESEKLASRQSKVDFTAQRDLPYFPIPFKETETTAALKAIEGTLAALLAETCDNDVSKEAKVHVDLEKTTAFLFQAYLARVGGLGKLDKEVRALLKDTDLLQAQSNSYRRMSANLYETKEPGEYYHIHGSLEASTTLKMIGLESHRPDLDTHEKIVEVIESAVQKFTVDELEAMNKENRQAGVKAFKHADFVNTPHGKTNLVLPPWSVDSLESATPKVPLPRTQHHRVLSGIKVLELCRIIAGPVITRILGEYGADVLKVTSPNLSDVPFFQVDGNMGKHATDIDLKTVEGRKLFEELLEDVDIVVDGYRPGAFEKLGYGPKKLAELATKRGKGIVYVNENCFGYEGEWAHRAGWQQIADCVTGVAWEQGKFMGLNEPVVPPFPISDYGTGCMGAVAALVGLYHRTTRGGSWHGKASLLHYDLLLFKVGKLPTAVQKQLREAMGLKVLALRHANSVDQISGTTLRQMRKVFPEFVDNSKYLDHWYSAAYKNDVSAVKPVVEIDGLDISFARASRPNGSDAPTWNFGVDEDHRK</sequence>
<comment type="caution">
    <text evidence="1">The sequence shown here is derived from an EMBL/GenBank/DDBJ whole genome shotgun (WGS) entry which is preliminary data.</text>
</comment>
<gene>
    <name evidence="1" type="ORF">NLG97_g1898</name>
</gene>
<dbReference type="EMBL" id="JANAKD010000111">
    <property type="protein sequence ID" value="KAJ3497440.1"/>
    <property type="molecule type" value="Genomic_DNA"/>
</dbReference>
<keyword evidence="2" id="KW-1185">Reference proteome</keyword>
<proteinExistence type="predicted"/>
<name>A0ACC1R2M7_9HYPO</name>
<organism evidence="1 2">
    <name type="scientific">Lecanicillium saksenae</name>
    <dbReference type="NCBI Taxonomy" id="468837"/>
    <lineage>
        <taxon>Eukaryota</taxon>
        <taxon>Fungi</taxon>
        <taxon>Dikarya</taxon>
        <taxon>Ascomycota</taxon>
        <taxon>Pezizomycotina</taxon>
        <taxon>Sordariomycetes</taxon>
        <taxon>Hypocreomycetidae</taxon>
        <taxon>Hypocreales</taxon>
        <taxon>Cordycipitaceae</taxon>
        <taxon>Lecanicillium</taxon>
    </lineage>
</organism>
<dbReference type="Proteomes" id="UP001148737">
    <property type="component" value="Unassembled WGS sequence"/>
</dbReference>
<evidence type="ECO:0000313" key="1">
    <source>
        <dbReference type="EMBL" id="KAJ3497440.1"/>
    </source>
</evidence>
<accession>A0ACC1R2M7</accession>
<protein>
    <submittedName>
        <fullName evidence="1">Uncharacterized protein</fullName>
    </submittedName>
</protein>
<evidence type="ECO:0000313" key="2">
    <source>
        <dbReference type="Proteomes" id="UP001148737"/>
    </source>
</evidence>
<reference evidence="1" key="1">
    <citation type="submission" date="2022-07" db="EMBL/GenBank/DDBJ databases">
        <title>Genome Sequence of Lecanicillium saksenae.</title>
        <authorList>
            <person name="Buettner E."/>
        </authorList>
    </citation>
    <scope>NUCLEOTIDE SEQUENCE</scope>
    <source>
        <strain evidence="1">VT-O1</strain>
    </source>
</reference>